<dbReference type="GeneID" id="65344440"/>
<keyword evidence="11" id="KW-1185">Reference proteome</keyword>
<feature type="transmembrane region" description="Helical" evidence="8">
    <location>
        <begin position="416"/>
        <end position="435"/>
    </location>
</feature>
<feature type="transmembrane region" description="Helical" evidence="8">
    <location>
        <begin position="723"/>
        <end position="743"/>
    </location>
</feature>
<evidence type="ECO:0000256" key="2">
    <source>
        <dbReference type="ARBA" id="ARBA00010157"/>
    </source>
</evidence>
<dbReference type="GO" id="GO:0005886">
    <property type="term" value="C:plasma membrane"/>
    <property type="evidence" value="ECO:0007669"/>
    <property type="project" value="UniProtKB-SubCell"/>
</dbReference>
<proteinExistence type="inferred from homology"/>
<feature type="transmembrane region" description="Helical" evidence="8">
    <location>
        <begin position="213"/>
        <end position="237"/>
    </location>
</feature>
<dbReference type="OrthoDB" id="2365435at2"/>
<feature type="transmembrane region" description="Helical" evidence="8">
    <location>
        <begin position="695"/>
        <end position="717"/>
    </location>
</feature>
<keyword evidence="6 8" id="KW-0472">Membrane</keyword>
<feature type="transmembrane region" description="Helical" evidence="8">
    <location>
        <begin position="352"/>
        <end position="374"/>
    </location>
</feature>
<feature type="transmembrane region" description="Helical" evidence="8">
    <location>
        <begin position="622"/>
        <end position="644"/>
    </location>
</feature>
<dbReference type="InterPro" id="IPR004869">
    <property type="entry name" value="MMPL_dom"/>
</dbReference>
<feature type="transmembrane region" description="Helical" evidence="8">
    <location>
        <begin position="244"/>
        <end position="266"/>
    </location>
</feature>
<feature type="transmembrane region" description="Helical" evidence="8">
    <location>
        <begin position="656"/>
        <end position="674"/>
    </location>
</feature>
<gene>
    <name evidence="10" type="ORF">SAMN04489737_0698</name>
</gene>
<dbReference type="Gene3D" id="1.20.1640.10">
    <property type="entry name" value="Multidrug efflux transporter AcrB transmembrane domain"/>
    <property type="match status" value="2"/>
</dbReference>
<evidence type="ECO:0000256" key="4">
    <source>
        <dbReference type="ARBA" id="ARBA00022692"/>
    </source>
</evidence>
<protein>
    <submittedName>
        <fullName evidence="10">Putative drug exporter of the RND superfamily</fullName>
    </submittedName>
</protein>
<keyword evidence="4 8" id="KW-0812">Transmembrane</keyword>
<dbReference type="Pfam" id="PF03176">
    <property type="entry name" value="MMPL"/>
    <property type="match status" value="2"/>
</dbReference>
<evidence type="ECO:0000256" key="7">
    <source>
        <dbReference type="SAM" id="MobiDB-lite"/>
    </source>
</evidence>
<feature type="transmembrane region" description="Helical" evidence="8">
    <location>
        <begin position="320"/>
        <end position="340"/>
    </location>
</feature>
<comment type="similarity">
    <text evidence="2">Belongs to the resistance-nodulation-cell division (RND) (TC 2.A.6) family. MmpL subfamily.</text>
</comment>
<organism evidence="10 11">
    <name type="scientific">Arcanobacterium phocae</name>
    <dbReference type="NCBI Taxonomy" id="131112"/>
    <lineage>
        <taxon>Bacteria</taxon>
        <taxon>Bacillati</taxon>
        <taxon>Actinomycetota</taxon>
        <taxon>Actinomycetes</taxon>
        <taxon>Actinomycetales</taxon>
        <taxon>Actinomycetaceae</taxon>
        <taxon>Arcanobacterium</taxon>
    </lineage>
</organism>
<comment type="subcellular location">
    <subcellularLocation>
        <location evidence="1">Cell membrane</location>
        <topology evidence="1">Multi-pass membrane protein</topology>
    </subcellularLocation>
</comment>
<evidence type="ECO:0000256" key="6">
    <source>
        <dbReference type="ARBA" id="ARBA00023136"/>
    </source>
</evidence>
<dbReference type="Proteomes" id="UP000214355">
    <property type="component" value="Chromosome I"/>
</dbReference>
<feature type="transmembrane region" description="Helical" evidence="8">
    <location>
        <begin position="32"/>
        <end position="52"/>
    </location>
</feature>
<reference evidence="11" key="1">
    <citation type="submission" date="2016-10" db="EMBL/GenBank/DDBJ databases">
        <authorList>
            <person name="Varghese N."/>
            <person name="Submissions S."/>
        </authorList>
    </citation>
    <scope>NUCLEOTIDE SEQUENCE [LARGE SCALE GENOMIC DNA]</scope>
    <source>
        <strain evidence="11">DSM 10002</strain>
    </source>
</reference>
<evidence type="ECO:0000256" key="1">
    <source>
        <dbReference type="ARBA" id="ARBA00004651"/>
    </source>
</evidence>
<feature type="transmembrane region" description="Helical" evidence="8">
    <location>
        <begin position="278"/>
        <end position="299"/>
    </location>
</feature>
<keyword evidence="5 8" id="KW-1133">Transmembrane helix</keyword>
<evidence type="ECO:0000256" key="8">
    <source>
        <dbReference type="SAM" id="Phobius"/>
    </source>
</evidence>
<dbReference type="RefSeq" id="WP_091279951.1">
    <property type="nucleotide sequence ID" value="NZ_JABAPL010000007.1"/>
</dbReference>
<evidence type="ECO:0000313" key="11">
    <source>
        <dbReference type="Proteomes" id="UP000214355"/>
    </source>
</evidence>
<keyword evidence="3" id="KW-1003">Cell membrane</keyword>
<name>A0A1H2LDC7_9ACTO</name>
<dbReference type="SUPFAM" id="SSF82866">
    <property type="entry name" value="Multidrug efflux transporter AcrB transmembrane domain"/>
    <property type="match status" value="2"/>
</dbReference>
<dbReference type="InterPro" id="IPR050545">
    <property type="entry name" value="Mycobact_MmpL"/>
</dbReference>
<evidence type="ECO:0000259" key="9">
    <source>
        <dbReference type="Pfam" id="PF03176"/>
    </source>
</evidence>
<feature type="domain" description="Membrane transport protein MMPL" evidence="9">
    <location>
        <begin position="451"/>
        <end position="767"/>
    </location>
</feature>
<sequence>MGKHQGTSEAPARQTRISVDSATDFLRLRKALPLRIGLLILWLVAFAFGGMAQGKISTVAESDPSFFLPASAESTLAGEEAEKFRDDSTIPALVVVANPDGEKIPGASIGILGAIAKELPDVQVTEGLTVSDLAQGPIPVIPNEDMTAVLLPLNLDQDLVNERDADDKKILNVAVDSIQQNLTSLLADRGIEPADLAVYVSGPAGLSADLGGAFAGIDLTLLLVAVVLVFVILIVVYRSFLIPIAVLLTSVAALCAAVLVVFQIAMAGWLDLNGQTQGILAILVIGATTDYCLLLIARYREELTVVEHPTEALVRAIKGSWEPIVASGGTVIAGLLTLLISDLSSTSSLGPIASIGIVFAMLAALTLLPGILLIPGKHARIMFWPAKIPHHSSVDEAQTHGVWQRIGSFVARRYRVVWVATLAILLVFSGFAFSFRASGTSAIEQFTKPSQAVTGFKILQKEFSAGSAQPTTIIVDENRARLARKVIKDLPGVKAVVAQMDEEKQNNASAQGRPAGGPPAGTAEKRPSAPAVVYDPLVVDGRVLLNVTTEMSAEDKAAQSVVRDIRKKLEPLEAHALVGGPAAQSLDTQETAHRDFLKIVPVVLGVIAILLMILLRSVVAPLLVVVANVISFGATLGICAIVFNRILEFPGADASVPLYAFVFLIALGIDYTIFLMSRAREESLKDGTRTGIIRAIGVTGGVITSAGIVLASTFAALGVVPLLFMLQLAIIVSLGIIIDTFIVRSLLIPGVVYDAGRIVWWPWTLRKIPAKNS</sequence>
<feature type="region of interest" description="Disordered" evidence="7">
    <location>
        <begin position="503"/>
        <end position="527"/>
    </location>
</feature>
<evidence type="ECO:0000256" key="3">
    <source>
        <dbReference type="ARBA" id="ARBA00022475"/>
    </source>
</evidence>
<dbReference type="STRING" id="131112.SAMN04489737_0698"/>
<dbReference type="PANTHER" id="PTHR33406:SF6">
    <property type="entry name" value="MEMBRANE PROTEIN YDGH-RELATED"/>
    <property type="match status" value="1"/>
</dbReference>
<dbReference type="EMBL" id="LT629804">
    <property type="protein sequence ID" value="SDU78993.1"/>
    <property type="molecule type" value="Genomic_DNA"/>
</dbReference>
<dbReference type="AlphaFoldDB" id="A0A1H2LDC7"/>
<accession>A0A1H2LDC7</accession>
<feature type="domain" description="Membrane transport protein MMPL" evidence="9">
    <location>
        <begin position="144"/>
        <end position="413"/>
    </location>
</feature>
<dbReference type="PANTHER" id="PTHR33406">
    <property type="entry name" value="MEMBRANE PROTEIN MJ1562-RELATED"/>
    <property type="match status" value="1"/>
</dbReference>
<evidence type="ECO:0000256" key="5">
    <source>
        <dbReference type="ARBA" id="ARBA00022989"/>
    </source>
</evidence>
<evidence type="ECO:0000313" key="10">
    <source>
        <dbReference type="EMBL" id="SDU78993.1"/>
    </source>
</evidence>
<feature type="transmembrane region" description="Helical" evidence="8">
    <location>
        <begin position="596"/>
        <end position="615"/>
    </location>
</feature>